<dbReference type="InterPro" id="IPR016032">
    <property type="entry name" value="Sig_transdc_resp-reg_C-effctor"/>
</dbReference>
<evidence type="ECO:0000259" key="6">
    <source>
        <dbReference type="PROSITE" id="PS50043"/>
    </source>
</evidence>
<keyword evidence="9" id="KW-1185">Reference proteome</keyword>
<evidence type="ECO:0000313" key="9">
    <source>
        <dbReference type="Proteomes" id="UP000006695"/>
    </source>
</evidence>
<feature type="modified residue" description="4-aspartylphosphate" evidence="5">
    <location>
        <position position="59"/>
    </location>
</feature>
<dbReference type="InterPro" id="IPR000792">
    <property type="entry name" value="Tscrpt_reg_LuxR_C"/>
</dbReference>
<dbReference type="InterPro" id="IPR001789">
    <property type="entry name" value="Sig_transdc_resp-reg_receiver"/>
</dbReference>
<keyword evidence="4" id="KW-0804">Transcription</keyword>
<sequence length="212" mass="23100">MADKEESARIFLIDDHPAVLQGLKLLLSQASHIVCGGAKNRIETFERIGSSCADIALLDLSLGEESGLELIAGLRELGIAVLVYSMHEDSDTIEKAFAAGANGYVSKREVSEVLLTAVSDLLAGRRHVSPQVAQSLANMAISSPKVNRETVLSEREQQILTMLGQGEANSDIAAAFDIGLRTVETYYARIIDKLNLDGMKELRRYAIRMKPK</sequence>
<dbReference type="GO" id="GO:0003677">
    <property type="term" value="F:DNA binding"/>
    <property type="evidence" value="ECO:0007669"/>
    <property type="project" value="UniProtKB-KW"/>
</dbReference>
<dbReference type="PANTHER" id="PTHR43214">
    <property type="entry name" value="TWO-COMPONENT RESPONSE REGULATOR"/>
    <property type="match status" value="1"/>
</dbReference>
<keyword evidence="3" id="KW-0238">DNA-binding</keyword>
<dbReference type="KEGG" id="gur:Gura_0745"/>
<dbReference type="SMART" id="SM00421">
    <property type="entry name" value="HTH_LUXR"/>
    <property type="match status" value="1"/>
</dbReference>
<dbReference type="Proteomes" id="UP000006695">
    <property type="component" value="Chromosome"/>
</dbReference>
<dbReference type="OrthoDB" id="5396209at2"/>
<evidence type="ECO:0000256" key="4">
    <source>
        <dbReference type="ARBA" id="ARBA00023163"/>
    </source>
</evidence>
<dbReference type="HOGENOM" id="CLU_000445_90_10_7"/>
<keyword evidence="1 5" id="KW-0597">Phosphoprotein</keyword>
<evidence type="ECO:0000313" key="8">
    <source>
        <dbReference type="EMBL" id="ABQ24954.1"/>
    </source>
</evidence>
<dbReference type="Gene3D" id="3.40.50.2300">
    <property type="match status" value="1"/>
</dbReference>
<dbReference type="InterPro" id="IPR058245">
    <property type="entry name" value="NreC/VraR/RcsB-like_REC"/>
</dbReference>
<evidence type="ECO:0000259" key="7">
    <source>
        <dbReference type="PROSITE" id="PS50110"/>
    </source>
</evidence>
<dbReference type="Pfam" id="PF00196">
    <property type="entry name" value="GerE"/>
    <property type="match status" value="1"/>
</dbReference>
<organism evidence="8 9">
    <name type="scientific">Geotalea uraniireducens (strain Rf4)</name>
    <name type="common">Geobacter uraniireducens</name>
    <dbReference type="NCBI Taxonomy" id="351605"/>
    <lineage>
        <taxon>Bacteria</taxon>
        <taxon>Pseudomonadati</taxon>
        <taxon>Thermodesulfobacteriota</taxon>
        <taxon>Desulfuromonadia</taxon>
        <taxon>Geobacterales</taxon>
        <taxon>Geobacteraceae</taxon>
        <taxon>Geotalea</taxon>
    </lineage>
</organism>
<gene>
    <name evidence="8" type="ordered locus">Gura_0745</name>
</gene>
<dbReference type="SUPFAM" id="SSF52172">
    <property type="entry name" value="CheY-like"/>
    <property type="match status" value="1"/>
</dbReference>
<dbReference type="SUPFAM" id="SSF46894">
    <property type="entry name" value="C-terminal effector domain of the bipartite response regulators"/>
    <property type="match status" value="1"/>
</dbReference>
<dbReference type="PROSITE" id="PS50110">
    <property type="entry name" value="RESPONSE_REGULATORY"/>
    <property type="match status" value="1"/>
</dbReference>
<accession>A5GBT4</accession>
<feature type="domain" description="Response regulatory" evidence="7">
    <location>
        <begin position="9"/>
        <end position="122"/>
    </location>
</feature>
<evidence type="ECO:0000256" key="5">
    <source>
        <dbReference type="PROSITE-ProRule" id="PRU00169"/>
    </source>
</evidence>
<dbReference type="STRING" id="351605.Gura_0745"/>
<dbReference type="GO" id="GO:0000160">
    <property type="term" value="P:phosphorelay signal transduction system"/>
    <property type="evidence" value="ECO:0007669"/>
    <property type="project" value="InterPro"/>
</dbReference>
<dbReference type="PRINTS" id="PR00038">
    <property type="entry name" value="HTHLUXR"/>
</dbReference>
<evidence type="ECO:0000256" key="2">
    <source>
        <dbReference type="ARBA" id="ARBA00023015"/>
    </source>
</evidence>
<dbReference type="GO" id="GO:0006355">
    <property type="term" value="P:regulation of DNA-templated transcription"/>
    <property type="evidence" value="ECO:0007669"/>
    <property type="project" value="InterPro"/>
</dbReference>
<keyword evidence="2" id="KW-0805">Transcription regulation</keyword>
<dbReference type="EMBL" id="CP000698">
    <property type="protein sequence ID" value="ABQ24954.1"/>
    <property type="molecule type" value="Genomic_DNA"/>
</dbReference>
<evidence type="ECO:0000256" key="3">
    <source>
        <dbReference type="ARBA" id="ARBA00023125"/>
    </source>
</evidence>
<protein>
    <submittedName>
        <fullName evidence="8">Two component transcriptional regulator, LuxR family</fullName>
    </submittedName>
</protein>
<dbReference type="Pfam" id="PF00072">
    <property type="entry name" value="Response_reg"/>
    <property type="match status" value="1"/>
</dbReference>
<dbReference type="PROSITE" id="PS00622">
    <property type="entry name" value="HTH_LUXR_1"/>
    <property type="match status" value="1"/>
</dbReference>
<proteinExistence type="predicted"/>
<dbReference type="SMART" id="SM00448">
    <property type="entry name" value="REC"/>
    <property type="match status" value="1"/>
</dbReference>
<dbReference type="PROSITE" id="PS50043">
    <property type="entry name" value="HTH_LUXR_2"/>
    <property type="match status" value="1"/>
</dbReference>
<dbReference type="RefSeq" id="WP_011937678.1">
    <property type="nucleotide sequence ID" value="NC_009483.1"/>
</dbReference>
<dbReference type="CDD" id="cd17535">
    <property type="entry name" value="REC_NarL-like"/>
    <property type="match status" value="1"/>
</dbReference>
<dbReference type="InterPro" id="IPR011006">
    <property type="entry name" value="CheY-like_superfamily"/>
</dbReference>
<evidence type="ECO:0000256" key="1">
    <source>
        <dbReference type="ARBA" id="ARBA00022553"/>
    </source>
</evidence>
<dbReference type="PANTHER" id="PTHR43214:SF41">
    <property type="entry name" value="NITRATE_NITRITE RESPONSE REGULATOR PROTEIN NARP"/>
    <property type="match status" value="1"/>
</dbReference>
<feature type="domain" description="HTH luxR-type" evidence="6">
    <location>
        <begin position="145"/>
        <end position="210"/>
    </location>
</feature>
<dbReference type="InterPro" id="IPR039420">
    <property type="entry name" value="WalR-like"/>
</dbReference>
<name>A5GBT4_GEOUR</name>
<reference evidence="8 9" key="1">
    <citation type="submission" date="2007-05" db="EMBL/GenBank/DDBJ databases">
        <title>Complete sequence of Geobacter uraniireducens Rf4.</title>
        <authorList>
            <consortium name="US DOE Joint Genome Institute"/>
            <person name="Copeland A."/>
            <person name="Lucas S."/>
            <person name="Lapidus A."/>
            <person name="Barry K."/>
            <person name="Detter J.C."/>
            <person name="Glavina del Rio T."/>
            <person name="Hammon N."/>
            <person name="Israni S."/>
            <person name="Dalin E."/>
            <person name="Tice H."/>
            <person name="Pitluck S."/>
            <person name="Chertkov O."/>
            <person name="Brettin T."/>
            <person name="Bruce D."/>
            <person name="Han C."/>
            <person name="Schmutz J."/>
            <person name="Larimer F."/>
            <person name="Land M."/>
            <person name="Hauser L."/>
            <person name="Kyrpides N."/>
            <person name="Mikhailova N."/>
            <person name="Shelobolina E."/>
            <person name="Aklujkar M."/>
            <person name="Lovley D."/>
            <person name="Richardson P."/>
        </authorList>
    </citation>
    <scope>NUCLEOTIDE SEQUENCE [LARGE SCALE GENOMIC DNA]</scope>
    <source>
        <strain evidence="8 9">Rf4</strain>
    </source>
</reference>
<dbReference type="CDD" id="cd06170">
    <property type="entry name" value="LuxR_C_like"/>
    <property type="match status" value="1"/>
</dbReference>
<dbReference type="AlphaFoldDB" id="A5GBT4"/>